<sequence>MPESVSYLYGIGAIHGCPITKVAARYGATAAPFRSFPPYFKHFMSDKNHKNECWQKINFELLVPVAVLATFMR</sequence>
<dbReference type="Proteomes" id="UP001645039">
    <property type="component" value="Unassembled WGS sequence"/>
</dbReference>
<protein>
    <submittedName>
        <fullName evidence="1">Uncharacterized protein</fullName>
    </submittedName>
</protein>
<organism evidence="1 2">
    <name type="scientific">Halomonas casei</name>
    <dbReference type="NCBI Taxonomy" id="2742613"/>
    <lineage>
        <taxon>Bacteria</taxon>
        <taxon>Pseudomonadati</taxon>
        <taxon>Pseudomonadota</taxon>
        <taxon>Gammaproteobacteria</taxon>
        <taxon>Oceanospirillales</taxon>
        <taxon>Halomonadaceae</taxon>
        <taxon>Halomonas</taxon>
    </lineage>
</organism>
<gene>
    <name evidence="1" type="ORF">EI168_08580</name>
</gene>
<name>A0ABR9F135_9GAMM</name>
<evidence type="ECO:0000313" key="2">
    <source>
        <dbReference type="Proteomes" id="UP001645039"/>
    </source>
</evidence>
<dbReference type="EMBL" id="RRZD01000006">
    <property type="protein sequence ID" value="MBE0400163.1"/>
    <property type="molecule type" value="Genomic_DNA"/>
</dbReference>
<proteinExistence type="predicted"/>
<keyword evidence="2" id="KW-1185">Reference proteome</keyword>
<evidence type="ECO:0000313" key="1">
    <source>
        <dbReference type="EMBL" id="MBE0400163.1"/>
    </source>
</evidence>
<dbReference type="RefSeq" id="WP_141393017.1">
    <property type="nucleotide sequence ID" value="NZ_CBCSBM010000007.1"/>
</dbReference>
<reference evidence="1 2" key="1">
    <citation type="submission" date="2020-07" db="EMBL/GenBank/DDBJ databases">
        <title>Halophilic bacteria isolated from french cheeses.</title>
        <authorList>
            <person name="Kothe C.I."/>
            <person name="Farah-Kraiem B."/>
            <person name="Renault P."/>
            <person name="Dridi B."/>
        </authorList>
    </citation>
    <scope>NUCLEOTIDE SEQUENCE [LARGE SCALE GENOMIC DNA]</scope>
    <source>
        <strain evidence="1 2">FME1</strain>
    </source>
</reference>
<accession>A0ABR9F135</accession>
<comment type="caution">
    <text evidence="1">The sequence shown here is derived from an EMBL/GenBank/DDBJ whole genome shotgun (WGS) entry which is preliminary data.</text>
</comment>